<accession>A0A517T7F4</accession>
<dbReference type="InterPro" id="IPR013589">
    <property type="entry name" value="Bac_transglu_N"/>
</dbReference>
<keyword evidence="4" id="KW-1185">Reference proteome</keyword>
<evidence type="ECO:0000256" key="1">
    <source>
        <dbReference type="SAM" id="MobiDB-lite"/>
    </source>
</evidence>
<dbReference type="AlphaFoldDB" id="A0A517T7F4"/>
<dbReference type="RefSeq" id="WP_145261342.1">
    <property type="nucleotide sequence ID" value="NZ_CP036316.1"/>
</dbReference>
<dbReference type="InterPro" id="IPR018667">
    <property type="entry name" value="DUF2126"/>
</dbReference>
<dbReference type="InterPro" id="IPR002931">
    <property type="entry name" value="Transglutaminase-like"/>
</dbReference>
<proteinExistence type="predicted"/>
<dbReference type="PANTHER" id="PTHR33490:SF1">
    <property type="entry name" value="SLL1233 PROTEIN"/>
    <property type="match status" value="1"/>
</dbReference>
<dbReference type="OrthoDB" id="9804872at2"/>
<dbReference type="Pfam" id="PF09899">
    <property type="entry name" value="DUF2126"/>
    <property type="match status" value="1"/>
</dbReference>
<dbReference type="Pfam" id="PF01841">
    <property type="entry name" value="Transglut_core"/>
    <property type="match status" value="1"/>
</dbReference>
<dbReference type="Proteomes" id="UP000319976">
    <property type="component" value="Chromosome"/>
</dbReference>
<feature type="domain" description="Transglutaminase-like" evidence="2">
    <location>
        <begin position="172"/>
        <end position="248"/>
    </location>
</feature>
<dbReference type="EMBL" id="CP036316">
    <property type="protein sequence ID" value="QDT64299.1"/>
    <property type="molecule type" value="Genomic_DNA"/>
</dbReference>
<organism evidence="3 4">
    <name type="scientific">Calycomorphotria hydatis</name>
    <dbReference type="NCBI Taxonomy" id="2528027"/>
    <lineage>
        <taxon>Bacteria</taxon>
        <taxon>Pseudomonadati</taxon>
        <taxon>Planctomycetota</taxon>
        <taxon>Planctomycetia</taxon>
        <taxon>Planctomycetales</taxon>
        <taxon>Planctomycetaceae</taxon>
        <taxon>Calycomorphotria</taxon>
    </lineage>
</organism>
<dbReference type="Gene3D" id="3.10.620.30">
    <property type="match status" value="1"/>
</dbReference>
<sequence>MAIRVALHHRTEYRYEKPISLGAQVVRLRPAPHSRTPILSYSLKIEPKDHFVNWQQDPQGNFQARLVFNKKTDLFRVDVDLVADMTVINPFDFFLEEEAREIPFDYADWEANELRPYLRTNDYGPLFRDYVKSVDMTPRSTNDFMVEINQKVERDIDYLIRMEPGVQTPEETLERGKGSCRDSAWLLVQLLRHLGFAARFASGYLIQLTADVKPLDGPAGPTEDFTDLHAWTEVYLPGAGWVGLDPTSGLFTGEGHIPLACTPDPSSAAPITGTFEKADCEFGFDMKLTRVYEDPRVTKPYTEDEWSKINLLGERIDERLNENDVRLTMGGEPTFVSIDDMEGAEWNSDAVGPAKYRMSEQLLRRLHTKYAPGGLLHFGQGKWYPGEQLPRWAMAVFWRKDNEPIWINPDLLADTNTDYGYNTTTAKVFTKKLAWTLGVSSQFIQPSYEDVAHYLMKEHRLPVNVDPSDSKLKDPEERQRIARIFERGLNEPVGFVLPLRRQWWQSDAGERIRKGWISGPWPTRSGHIFLIPGDSPIGLRLPVDALPYIPEQFRPQLYPQDPTAPREQLPEHPRRDQYFVEEKREKLRLRGISQQVMMEEEEVDPDEVDRTPHAVRTAMCIEPRGGRLYIFMPPTERLEDYLDLVSAIETTAQELGTPVVLEGYLPPYDPRLNNLKVTPDPGVIEVNVHPAESWKELVETTTTLYEEAHQCRLGTEKFDLDGQHTGTGGGNHIVLGAASPTDSPFLRRPDVLRSLIGFWNNHPSLSYLFSGKFIGPTSQAPRVDEGRRDSIYELRIAFSQVDEPQIVEKNGRLVNAESQSPPWLVDRIFRNILTDLTGNTHRAEFCIDKLYSPDSSSGRLGLVEFRGFEMPPHARMSLTQQLLLRGLVTYFWERPFREKLVEWKTSLHDRFLLPYFVKRDFQDVIEELNRFGYQFDENWFATHYEFRFPKIGELARDDIFMELRSAIEPWYVLGEEPTGGGTVRYVDSSVERLQVLVRGVTEDRHIITCNGRRVPMHPTDMVGESIGSVRYRAWQPPSCLHPNIPSHTPLTFDIIDRWSGRSIGGCTYHVAHPGGRNYDTFPINANEAESRRQNRFFAMGHTAGLVTIPVEERNPDFPLTLDLRLPVGGWK</sequence>
<name>A0A517T7F4_9PLAN</name>
<dbReference type="KEGG" id="chya:V22_15310"/>
<protein>
    <submittedName>
        <fullName evidence="3">Transglutaminase-like superfamily protein</fullName>
    </submittedName>
</protein>
<reference evidence="3 4" key="1">
    <citation type="submission" date="2019-02" db="EMBL/GenBank/DDBJ databases">
        <title>Deep-cultivation of Planctomycetes and their phenomic and genomic characterization uncovers novel biology.</title>
        <authorList>
            <person name="Wiegand S."/>
            <person name="Jogler M."/>
            <person name="Boedeker C."/>
            <person name="Pinto D."/>
            <person name="Vollmers J."/>
            <person name="Rivas-Marin E."/>
            <person name="Kohn T."/>
            <person name="Peeters S.H."/>
            <person name="Heuer A."/>
            <person name="Rast P."/>
            <person name="Oberbeckmann S."/>
            <person name="Bunk B."/>
            <person name="Jeske O."/>
            <person name="Meyerdierks A."/>
            <person name="Storesund J.E."/>
            <person name="Kallscheuer N."/>
            <person name="Luecker S."/>
            <person name="Lage O.M."/>
            <person name="Pohl T."/>
            <person name="Merkel B.J."/>
            <person name="Hornburger P."/>
            <person name="Mueller R.-W."/>
            <person name="Bruemmer F."/>
            <person name="Labrenz M."/>
            <person name="Spormann A.M."/>
            <person name="Op den Camp H."/>
            <person name="Overmann J."/>
            <person name="Amann R."/>
            <person name="Jetten M.S.M."/>
            <person name="Mascher T."/>
            <person name="Medema M.H."/>
            <person name="Devos D.P."/>
            <person name="Kaster A.-K."/>
            <person name="Ovreas L."/>
            <person name="Rohde M."/>
            <person name="Galperin M.Y."/>
            <person name="Jogler C."/>
        </authorList>
    </citation>
    <scope>NUCLEOTIDE SEQUENCE [LARGE SCALE GENOMIC DNA]</scope>
    <source>
        <strain evidence="3 4">V22</strain>
    </source>
</reference>
<evidence type="ECO:0000259" key="2">
    <source>
        <dbReference type="SMART" id="SM00460"/>
    </source>
</evidence>
<gene>
    <name evidence="3" type="ORF">V22_15310</name>
</gene>
<dbReference type="PANTHER" id="PTHR33490">
    <property type="entry name" value="BLR5614 PROTEIN-RELATED"/>
    <property type="match status" value="1"/>
</dbReference>
<dbReference type="InterPro" id="IPR038765">
    <property type="entry name" value="Papain-like_cys_pep_sf"/>
</dbReference>
<dbReference type="SMART" id="SM00460">
    <property type="entry name" value="TGc"/>
    <property type="match status" value="1"/>
</dbReference>
<evidence type="ECO:0000313" key="3">
    <source>
        <dbReference type="EMBL" id="QDT64299.1"/>
    </source>
</evidence>
<evidence type="ECO:0000313" key="4">
    <source>
        <dbReference type="Proteomes" id="UP000319976"/>
    </source>
</evidence>
<dbReference type="SUPFAM" id="SSF54001">
    <property type="entry name" value="Cysteine proteinases"/>
    <property type="match status" value="1"/>
</dbReference>
<feature type="region of interest" description="Disordered" evidence="1">
    <location>
        <begin position="554"/>
        <end position="576"/>
    </location>
</feature>
<dbReference type="Pfam" id="PF08379">
    <property type="entry name" value="Bact_transglu_N"/>
    <property type="match status" value="1"/>
</dbReference>